<organism evidence="6 7">
    <name type="scientific">Shewanella atlantica</name>
    <dbReference type="NCBI Taxonomy" id="271099"/>
    <lineage>
        <taxon>Bacteria</taxon>
        <taxon>Pseudomonadati</taxon>
        <taxon>Pseudomonadota</taxon>
        <taxon>Gammaproteobacteria</taxon>
        <taxon>Alteromonadales</taxon>
        <taxon>Shewanellaceae</taxon>
        <taxon>Shewanella</taxon>
    </lineage>
</organism>
<keyword evidence="7" id="KW-1185">Reference proteome</keyword>
<dbReference type="PANTHER" id="PTHR30537:SF68">
    <property type="entry name" value="TRANSCRIPTIONAL REGULATOR-RELATED"/>
    <property type="match status" value="1"/>
</dbReference>
<dbReference type="GO" id="GO:0003700">
    <property type="term" value="F:DNA-binding transcription factor activity"/>
    <property type="evidence" value="ECO:0007669"/>
    <property type="project" value="InterPro"/>
</dbReference>
<feature type="domain" description="HTH lysR-type" evidence="5">
    <location>
        <begin position="1"/>
        <end position="58"/>
    </location>
</feature>
<keyword evidence="4" id="KW-0804">Transcription</keyword>
<comment type="similarity">
    <text evidence="1">Belongs to the LysR transcriptional regulatory family.</text>
</comment>
<dbReference type="FunFam" id="1.10.10.10:FF:000001">
    <property type="entry name" value="LysR family transcriptional regulator"/>
    <property type="match status" value="1"/>
</dbReference>
<dbReference type="InterPro" id="IPR036388">
    <property type="entry name" value="WH-like_DNA-bd_sf"/>
</dbReference>
<dbReference type="Pfam" id="PF00126">
    <property type="entry name" value="HTH_1"/>
    <property type="match status" value="1"/>
</dbReference>
<dbReference type="OrthoDB" id="9786526at2"/>
<dbReference type="PROSITE" id="PS50931">
    <property type="entry name" value="HTH_LYSR"/>
    <property type="match status" value="1"/>
</dbReference>
<dbReference type="SUPFAM" id="SSF46785">
    <property type="entry name" value="Winged helix' DNA-binding domain"/>
    <property type="match status" value="1"/>
</dbReference>
<sequence>MKTEDLALFNKVIEYQSLSAASRALSIPVSKISRNISQLEQFLGTRLVDRTTRSLTLTEAGVDFLERSSRILGEVEALQLSVGQLQVEPQGEIIIAAPLDFINLTCRRALGQFHQRFPELKLKFISYQSMQNPMDIQADLVLYVSHESPPDSSMVGRKLLTLRRYFVASPDFIAKHPELTHPEQLADYPCLLSPKGGLGGNIWLWSDGEQIHKLEVEGPLESEMNELCISAAVDGLGVAWVPPVMCREYLKSGRLQLLFDGQYSTDISTWGLYSCRQYLPHRVRLALDFFQHECAQMEQNQL</sequence>
<comment type="caution">
    <text evidence="6">The sequence shown here is derived from an EMBL/GenBank/DDBJ whole genome shotgun (WGS) entry which is preliminary data.</text>
</comment>
<dbReference type="GO" id="GO:0006351">
    <property type="term" value="P:DNA-templated transcription"/>
    <property type="evidence" value="ECO:0007669"/>
    <property type="project" value="TreeGrafter"/>
</dbReference>
<dbReference type="AlphaFoldDB" id="A0A3S0IHJ5"/>
<evidence type="ECO:0000256" key="2">
    <source>
        <dbReference type="ARBA" id="ARBA00023015"/>
    </source>
</evidence>
<evidence type="ECO:0000256" key="3">
    <source>
        <dbReference type="ARBA" id="ARBA00023125"/>
    </source>
</evidence>
<gene>
    <name evidence="6" type="ORF">EKG39_00310</name>
</gene>
<dbReference type="RefSeq" id="WP_126503141.1">
    <property type="nucleotide sequence ID" value="NZ_RXNV01000001.1"/>
</dbReference>
<dbReference type="Pfam" id="PF03466">
    <property type="entry name" value="LysR_substrate"/>
    <property type="match status" value="1"/>
</dbReference>
<evidence type="ECO:0000256" key="1">
    <source>
        <dbReference type="ARBA" id="ARBA00009437"/>
    </source>
</evidence>
<dbReference type="Proteomes" id="UP000282060">
    <property type="component" value="Unassembled WGS sequence"/>
</dbReference>
<evidence type="ECO:0000313" key="7">
    <source>
        <dbReference type="Proteomes" id="UP000282060"/>
    </source>
</evidence>
<dbReference type="Gene3D" id="3.40.190.290">
    <property type="match status" value="1"/>
</dbReference>
<dbReference type="EMBL" id="RXNV01000001">
    <property type="protein sequence ID" value="RTR34159.1"/>
    <property type="molecule type" value="Genomic_DNA"/>
</dbReference>
<protein>
    <submittedName>
        <fullName evidence="6">LysR family transcriptional regulator</fullName>
    </submittedName>
</protein>
<dbReference type="SUPFAM" id="SSF53850">
    <property type="entry name" value="Periplasmic binding protein-like II"/>
    <property type="match status" value="1"/>
</dbReference>
<dbReference type="GO" id="GO:0043565">
    <property type="term" value="F:sequence-specific DNA binding"/>
    <property type="evidence" value="ECO:0007669"/>
    <property type="project" value="TreeGrafter"/>
</dbReference>
<name>A0A3S0IHJ5_9GAMM</name>
<dbReference type="PANTHER" id="PTHR30537">
    <property type="entry name" value="HTH-TYPE TRANSCRIPTIONAL REGULATOR"/>
    <property type="match status" value="1"/>
</dbReference>
<dbReference type="InterPro" id="IPR036390">
    <property type="entry name" value="WH_DNA-bd_sf"/>
</dbReference>
<keyword evidence="3" id="KW-0238">DNA-binding</keyword>
<dbReference type="InterPro" id="IPR000847">
    <property type="entry name" value="LysR_HTH_N"/>
</dbReference>
<dbReference type="Gene3D" id="1.10.10.10">
    <property type="entry name" value="Winged helix-like DNA-binding domain superfamily/Winged helix DNA-binding domain"/>
    <property type="match status" value="1"/>
</dbReference>
<dbReference type="CDD" id="cd08422">
    <property type="entry name" value="PBP2_CrgA_like"/>
    <property type="match status" value="1"/>
</dbReference>
<reference evidence="6 7" key="1">
    <citation type="submission" date="2018-12" db="EMBL/GenBank/DDBJ databases">
        <authorList>
            <person name="Yu L."/>
        </authorList>
    </citation>
    <scope>NUCLEOTIDE SEQUENCE [LARGE SCALE GENOMIC DNA]</scope>
    <source>
        <strain evidence="6 7">HAW-EB5</strain>
    </source>
</reference>
<evidence type="ECO:0000259" key="5">
    <source>
        <dbReference type="PROSITE" id="PS50931"/>
    </source>
</evidence>
<evidence type="ECO:0000256" key="4">
    <source>
        <dbReference type="ARBA" id="ARBA00023163"/>
    </source>
</evidence>
<accession>A0A3S0IHJ5</accession>
<dbReference type="InterPro" id="IPR005119">
    <property type="entry name" value="LysR_subst-bd"/>
</dbReference>
<keyword evidence="2" id="KW-0805">Transcription regulation</keyword>
<dbReference type="InterPro" id="IPR058163">
    <property type="entry name" value="LysR-type_TF_proteobact-type"/>
</dbReference>
<evidence type="ECO:0000313" key="6">
    <source>
        <dbReference type="EMBL" id="RTR34159.1"/>
    </source>
</evidence>
<proteinExistence type="inferred from homology"/>